<feature type="domain" description="Bacterial spore germination immunoglobulin-like" evidence="1">
    <location>
        <begin position="7"/>
        <end position="65"/>
    </location>
</feature>
<reference evidence="2 3" key="1">
    <citation type="submission" date="2018-02" db="EMBL/GenBank/DDBJ databases">
        <title>Genomic Encyclopedia of Archaeal and Bacterial Type Strains, Phase II (KMG-II): from individual species to whole genera.</title>
        <authorList>
            <person name="Goeker M."/>
        </authorList>
    </citation>
    <scope>NUCLEOTIDE SEQUENCE [LARGE SCALE GENOMIC DNA]</scope>
    <source>
        <strain evidence="2 3">DSM 29526</strain>
    </source>
</reference>
<evidence type="ECO:0000313" key="3">
    <source>
        <dbReference type="Proteomes" id="UP000237662"/>
    </source>
</evidence>
<protein>
    <submittedName>
        <fullName evidence="2">Immunoglobulin-like protein involved in spore germination</fullName>
    </submittedName>
</protein>
<evidence type="ECO:0000313" key="2">
    <source>
        <dbReference type="EMBL" id="PPK88648.1"/>
    </source>
</evidence>
<name>A0A2S6IAX5_9BACT</name>
<gene>
    <name evidence="2" type="ORF">CLV84_1618</name>
</gene>
<dbReference type="InterPro" id="IPR018911">
    <property type="entry name" value="Gmad2_Ig-like_dom"/>
</dbReference>
<dbReference type="Pfam" id="PF10648">
    <property type="entry name" value="Gmad2"/>
    <property type="match status" value="1"/>
</dbReference>
<proteinExistence type="predicted"/>
<accession>A0A2S6IAX5</accession>
<organism evidence="2 3">
    <name type="scientific">Neolewinella xylanilytica</name>
    <dbReference type="NCBI Taxonomy" id="1514080"/>
    <lineage>
        <taxon>Bacteria</taxon>
        <taxon>Pseudomonadati</taxon>
        <taxon>Bacteroidota</taxon>
        <taxon>Saprospiria</taxon>
        <taxon>Saprospirales</taxon>
        <taxon>Lewinellaceae</taxon>
        <taxon>Neolewinella</taxon>
    </lineage>
</organism>
<evidence type="ECO:0000259" key="1">
    <source>
        <dbReference type="Pfam" id="PF10648"/>
    </source>
</evidence>
<sequence length="85" mass="9674">MARGYYYFEADFPVRMEDQDGTTLGSGRAQAGSDWMTEDWVPFTGSLEFAPPKSETGYLVFERANPSGLPENARSYRLPVRFQPR</sequence>
<dbReference type="AlphaFoldDB" id="A0A2S6IAX5"/>
<comment type="caution">
    <text evidence="2">The sequence shown here is derived from an EMBL/GenBank/DDBJ whole genome shotgun (WGS) entry which is preliminary data.</text>
</comment>
<dbReference type="Proteomes" id="UP000237662">
    <property type="component" value="Unassembled WGS sequence"/>
</dbReference>
<keyword evidence="3" id="KW-1185">Reference proteome</keyword>
<dbReference type="EMBL" id="PTJC01000005">
    <property type="protein sequence ID" value="PPK88648.1"/>
    <property type="molecule type" value="Genomic_DNA"/>
</dbReference>